<feature type="non-terminal residue" evidence="1">
    <location>
        <position position="1"/>
    </location>
</feature>
<reference evidence="1" key="1">
    <citation type="submission" date="2021-06" db="EMBL/GenBank/DDBJ databases">
        <authorList>
            <person name="Kallberg Y."/>
            <person name="Tangrot J."/>
            <person name="Rosling A."/>
        </authorList>
    </citation>
    <scope>NUCLEOTIDE SEQUENCE</scope>
    <source>
        <strain evidence="1">IL203A</strain>
    </source>
</reference>
<feature type="non-terminal residue" evidence="1">
    <location>
        <position position="60"/>
    </location>
</feature>
<accession>A0ACA9PQN7</accession>
<gene>
    <name evidence="1" type="ORF">DHETER_LOCUS12729</name>
</gene>
<dbReference type="EMBL" id="CAJVPU010032273">
    <property type="protein sequence ID" value="CAG8719226.1"/>
    <property type="molecule type" value="Genomic_DNA"/>
</dbReference>
<comment type="caution">
    <text evidence="1">The sequence shown here is derived from an EMBL/GenBank/DDBJ whole genome shotgun (WGS) entry which is preliminary data.</text>
</comment>
<dbReference type="Proteomes" id="UP000789702">
    <property type="component" value="Unassembled WGS sequence"/>
</dbReference>
<evidence type="ECO:0000313" key="2">
    <source>
        <dbReference type="Proteomes" id="UP000789702"/>
    </source>
</evidence>
<evidence type="ECO:0000313" key="1">
    <source>
        <dbReference type="EMBL" id="CAG8719226.1"/>
    </source>
</evidence>
<organism evidence="1 2">
    <name type="scientific">Dentiscutata heterogama</name>
    <dbReference type="NCBI Taxonomy" id="1316150"/>
    <lineage>
        <taxon>Eukaryota</taxon>
        <taxon>Fungi</taxon>
        <taxon>Fungi incertae sedis</taxon>
        <taxon>Mucoromycota</taxon>
        <taxon>Glomeromycotina</taxon>
        <taxon>Glomeromycetes</taxon>
        <taxon>Diversisporales</taxon>
        <taxon>Gigasporaceae</taxon>
        <taxon>Dentiscutata</taxon>
    </lineage>
</organism>
<keyword evidence="2" id="KW-1185">Reference proteome</keyword>
<name>A0ACA9PQN7_9GLOM</name>
<protein>
    <submittedName>
        <fullName evidence="1">10907_t:CDS:1</fullName>
    </submittedName>
</protein>
<proteinExistence type="predicted"/>
<sequence>IIAHHISNLAIRLNDNNALGQTTELRLRQAQLRNKSTKSILSIEGERLRSLKDTHNLLVK</sequence>